<sequence length="118" mass="12408">MKIAVASGNGMVTEHFGYCEGFSIFETENNQIIKSESIPNPGHKPGFLPNFLNDMGVNVIISGGMGGGAVTIFNEKGIEVITGAKGNVEAAANSYLQGSLKSTGSICHEHKHHDECGN</sequence>
<dbReference type="PANTHER" id="PTHR42983">
    <property type="entry name" value="DINITROGENASE IRON-MOLYBDENUM COFACTOR PROTEIN-RELATED"/>
    <property type="match status" value="1"/>
</dbReference>
<dbReference type="AlphaFoldDB" id="A0A2U3LPA6"/>
<reference evidence="3" key="1">
    <citation type="submission" date="2018-02" db="EMBL/GenBank/DDBJ databases">
        <authorList>
            <person name="Hausmann B."/>
        </authorList>
    </citation>
    <scope>NUCLEOTIDE SEQUENCE [LARGE SCALE GENOMIC DNA]</scope>
    <source>
        <strain evidence="3">Peat soil MAG SbF1</strain>
    </source>
</reference>
<feature type="domain" description="Dinitrogenase iron-molybdenum cofactor biosynthesis" evidence="1">
    <location>
        <begin position="10"/>
        <end position="96"/>
    </location>
</feature>
<dbReference type="Proteomes" id="UP000238916">
    <property type="component" value="Unassembled WGS sequence"/>
</dbReference>
<dbReference type="OrthoDB" id="280278at2"/>
<dbReference type="InterPro" id="IPR003731">
    <property type="entry name" value="Di-Nase_FeMo-co_biosynth"/>
</dbReference>
<dbReference type="Pfam" id="PF02579">
    <property type="entry name" value="Nitro_FeMo-Co"/>
    <property type="match status" value="1"/>
</dbReference>
<dbReference type="InterPro" id="IPR036105">
    <property type="entry name" value="DiNase_FeMo-co_biosyn_sf"/>
</dbReference>
<evidence type="ECO:0000313" key="3">
    <source>
        <dbReference type="Proteomes" id="UP000238916"/>
    </source>
</evidence>
<dbReference type="EMBL" id="OMOF01000668">
    <property type="protein sequence ID" value="SPF53761.1"/>
    <property type="molecule type" value="Genomic_DNA"/>
</dbReference>
<accession>A0A2U3LPA6</accession>
<name>A0A2U3LPA6_9FIRM</name>
<proteinExistence type="predicted"/>
<organism evidence="2 3">
    <name type="scientific">Candidatus Desulfosporosinus infrequens</name>
    <dbReference type="NCBI Taxonomy" id="2043169"/>
    <lineage>
        <taxon>Bacteria</taxon>
        <taxon>Bacillati</taxon>
        <taxon>Bacillota</taxon>
        <taxon>Clostridia</taxon>
        <taxon>Eubacteriales</taxon>
        <taxon>Desulfitobacteriaceae</taxon>
        <taxon>Desulfosporosinus</taxon>
    </lineage>
</organism>
<evidence type="ECO:0000259" key="1">
    <source>
        <dbReference type="Pfam" id="PF02579"/>
    </source>
</evidence>
<dbReference type="PANTHER" id="PTHR42983:SF1">
    <property type="entry name" value="IRON-MOLYBDENUM PROTEIN"/>
    <property type="match status" value="1"/>
</dbReference>
<protein>
    <submittedName>
        <fullName evidence="2">C_GCAxxG_C_C family putative redox protein</fullName>
    </submittedName>
</protein>
<evidence type="ECO:0000313" key="2">
    <source>
        <dbReference type="EMBL" id="SPF53761.1"/>
    </source>
</evidence>
<dbReference type="SUPFAM" id="SSF53146">
    <property type="entry name" value="Nitrogenase accessory factor-like"/>
    <property type="match status" value="1"/>
</dbReference>
<dbReference type="InterPro" id="IPR033913">
    <property type="entry name" value="MTH1175_dom"/>
</dbReference>
<gene>
    <name evidence="2" type="ORF">SBF1_700033</name>
</gene>
<dbReference type="CDD" id="cd00851">
    <property type="entry name" value="MTH1175"/>
    <property type="match status" value="1"/>
</dbReference>
<dbReference type="Gene3D" id="3.30.420.130">
    <property type="entry name" value="Dinitrogenase iron-molybdenum cofactor biosynthesis domain"/>
    <property type="match status" value="1"/>
</dbReference>